<organism evidence="2 3">
    <name type="scientific">Paraphoma chrysanthemicola</name>
    <dbReference type="NCBI Taxonomy" id="798071"/>
    <lineage>
        <taxon>Eukaryota</taxon>
        <taxon>Fungi</taxon>
        <taxon>Dikarya</taxon>
        <taxon>Ascomycota</taxon>
        <taxon>Pezizomycotina</taxon>
        <taxon>Dothideomycetes</taxon>
        <taxon>Pleosporomycetidae</taxon>
        <taxon>Pleosporales</taxon>
        <taxon>Pleosporineae</taxon>
        <taxon>Phaeosphaeriaceae</taxon>
        <taxon>Paraphoma</taxon>
    </lineage>
</organism>
<feature type="compositionally biased region" description="Basic and acidic residues" evidence="1">
    <location>
        <begin position="343"/>
        <end position="357"/>
    </location>
</feature>
<name>A0A8K0VWN5_9PLEO</name>
<evidence type="ECO:0000313" key="3">
    <source>
        <dbReference type="Proteomes" id="UP000813461"/>
    </source>
</evidence>
<keyword evidence="3" id="KW-1185">Reference proteome</keyword>
<feature type="region of interest" description="Disordered" evidence="1">
    <location>
        <begin position="401"/>
        <end position="421"/>
    </location>
</feature>
<feature type="compositionally biased region" description="Basic and acidic residues" evidence="1">
    <location>
        <begin position="402"/>
        <end position="412"/>
    </location>
</feature>
<dbReference type="AlphaFoldDB" id="A0A8K0VWN5"/>
<dbReference type="Proteomes" id="UP000813461">
    <property type="component" value="Unassembled WGS sequence"/>
</dbReference>
<feature type="region of interest" description="Disordered" evidence="1">
    <location>
        <begin position="1"/>
        <end position="102"/>
    </location>
</feature>
<evidence type="ECO:0000256" key="1">
    <source>
        <dbReference type="SAM" id="MobiDB-lite"/>
    </source>
</evidence>
<feature type="region of interest" description="Disordered" evidence="1">
    <location>
        <begin position="291"/>
        <end position="375"/>
    </location>
</feature>
<dbReference type="OrthoDB" id="10405111at2759"/>
<gene>
    <name evidence="2" type="ORF">FB567DRAFT_91094</name>
</gene>
<proteinExistence type="predicted"/>
<protein>
    <submittedName>
        <fullName evidence="2">Uncharacterized protein</fullName>
    </submittedName>
</protein>
<accession>A0A8K0VWN5</accession>
<evidence type="ECO:0000313" key="2">
    <source>
        <dbReference type="EMBL" id="KAH7083734.1"/>
    </source>
</evidence>
<reference evidence="2" key="1">
    <citation type="journal article" date="2021" name="Nat. Commun.">
        <title>Genetic determinants of endophytism in the Arabidopsis root mycobiome.</title>
        <authorList>
            <person name="Mesny F."/>
            <person name="Miyauchi S."/>
            <person name="Thiergart T."/>
            <person name="Pickel B."/>
            <person name="Atanasova L."/>
            <person name="Karlsson M."/>
            <person name="Huettel B."/>
            <person name="Barry K.W."/>
            <person name="Haridas S."/>
            <person name="Chen C."/>
            <person name="Bauer D."/>
            <person name="Andreopoulos W."/>
            <person name="Pangilinan J."/>
            <person name="LaButti K."/>
            <person name="Riley R."/>
            <person name="Lipzen A."/>
            <person name="Clum A."/>
            <person name="Drula E."/>
            <person name="Henrissat B."/>
            <person name="Kohler A."/>
            <person name="Grigoriev I.V."/>
            <person name="Martin F.M."/>
            <person name="Hacquard S."/>
        </authorList>
    </citation>
    <scope>NUCLEOTIDE SEQUENCE</scope>
    <source>
        <strain evidence="2">MPI-SDFR-AT-0120</strain>
    </source>
</reference>
<sequence length="689" mass="76175">MSAFKGSIAVTDFASQDKAGSPSPREASLSTLQVFGLDPPLQSPPPQSLRERARKWQRSRSAPHRQIPFGKPSRRSTFEISPPPSKFQSSHREIQTQDDSDRVSQLRKEVISLFISITRAGESPLQCSQSSASRRPKSVDLRTLLATECPSERQPPTKDHPMKRDFDSLEWFRQKDLLNRELRRLLSWNLEASTDGLSEEATQSHQARIVADAFASIGKALIELLADDMLYEGGVARIERLIRNVKHGVPTNGDSHGEPEGSPFDRIQTAINYLFEPEPLRRKNITKARDLVAPSIPPSSQFDHTGIDDSSKKAQKVDHLQRPQKPRFALEDEDNDLAVSDSLRPDPTQDKSVKKASDVAISTESKAGSEHDEHELESKIVLEIANRPDAFQKPSNLQKTEAFTRDQKDQRPGIKRLKSSEFPSEPSEISAVIDSLAALNINSQFSSAAITEELLTLARPKRGASSTAHSSEASQVLCRFDQILGLIASLPSWKIYICVDHKQKDHAKSAMSLIYFSLLEETISCAVSVSEALQEELNDADVPTEVKRNVEFFCACIQRLSSVQQSVKGTFDALQHQLDRVVSKLSLLDTLIASMPCAASQENAGPTDDSPSVANVEDTTAAANSGDEIFFHEYEPLALACYLTANSGGHGYVRLSDEGDFDDLEAMSVKSLFSLVDAEAKEEENNQVE</sequence>
<comment type="caution">
    <text evidence="2">The sequence shown here is derived from an EMBL/GenBank/DDBJ whole genome shotgun (WGS) entry which is preliminary data.</text>
</comment>
<feature type="compositionally biased region" description="Basic and acidic residues" evidence="1">
    <location>
        <begin position="305"/>
        <end position="321"/>
    </location>
</feature>
<feature type="compositionally biased region" description="Basic residues" evidence="1">
    <location>
        <begin position="52"/>
        <end position="63"/>
    </location>
</feature>
<dbReference type="EMBL" id="JAGMVJ010000013">
    <property type="protein sequence ID" value="KAH7083734.1"/>
    <property type="molecule type" value="Genomic_DNA"/>
</dbReference>
<feature type="compositionally biased region" description="Basic and acidic residues" evidence="1">
    <location>
        <begin position="90"/>
        <end position="102"/>
    </location>
</feature>